<dbReference type="HOGENOM" id="CLU_2054217_0_0_1"/>
<keyword evidence="2" id="KW-1185">Reference proteome</keyword>
<proteinExistence type="predicted"/>
<sequence>MFVNITIRGNIQNTHRLADMTSGVTAGYSQNGPQNRPLTKSGVRFLSALYRTAVLLSCSEKVDSGDRGRFTRSPCTTAVVPPSHLAHQLVVDFVALQVGSGSQRAQMCPDAPLDEEYQAR</sequence>
<accession>M4C5N2</accession>
<dbReference type="EMBL" id="ABWE02004255">
    <property type="status" value="NOT_ANNOTATED_CDS"/>
    <property type="molecule type" value="Genomic_DNA"/>
</dbReference>
<dbReference type="EnsemblProtists" id="HpaT814409">
    <property type="protein sequence ID" value="HpaP814409"/>
    <property type="gene ID" value="HpaG814409"/>
</dbReference>
<name>M4C5N2_HYAAE</name>
<reference evidence="2" key="1">
    <citation type="journal article" date="2010" name="Science">
        <title>Signatures of adaptation to obligate biotrophy in the Hyaloperonospora arabidopsidis genome.</title>
        <authorList>
            <person name="Baxter L."/>
            <person name="Tripathy S."/>
            <person name="Ishaque N."/>
            <person name="Boot N."/>
            <person name="Cabral A."/>
            <person name="Kemen E."/>
            <person name="Thines M."/>
            <person name="Ah-Fong A."/>
            <person name="Anderson R."/>
            <person name="Badejoko W."/>
            <person name="Bittner-Eddy P."/>
            <person name="Boore J.L."/>
            <person name="Chibucos M.C."/>
            <person name="Coates M."/>
            <person name="Dehal P."/>
            <person name="Delehaunty K."/>
            <person name="Dong S."/>
            <person name="Downton P."/>
            <person name="Dumas B."/>
            <person name="Fabro G."/>
            <person name="Fronick C."/>
            <person name="Fuerstenberg S.I."/>
            <person name="Fulton L."/>
            <person name="Gaulin E."/>
            <person name="Govers F."/>
            <person name="Hughes L."/>
            <person name="Humphray S."/>
            <person name="Jiang R.H."/>
            <person name="Judelson H."/>
            <person name="Kamoun S."/>
            <person name="Kyung K."/>
            <person name="Meijer H."/>
            <person name="Minx P."/>
            <person name="Morris P."/>
            <person name="Nelson J."/>
            <person name="Phuntumart V."/>
            <person name="Qutob D."/>
            <person name="Rehmany A."/>
            <person name="Rougon-Cardoso A."/>
            <person name="Ryden P."/>
            <person name="Torto-Alalibo T."/>
            <person name="Studholme D."/>
            <person name="Wang Y."/>
            <person name="Win J."/>
            <person name="Wood J."/>
            <person name="Clifton S.W."/>
            <person name="Rogers J."/>
            <person name="Van den Ackerveken G."/>
            <person name="Jones J.D."/>
            <person name="McDowell J.M."/>
            <person name="Beynon J."/>
            <person name="Tyler B.M."/>
        </authorList>
    </citation>
    <scope>NUCLEOTIDE SEQUENCE [LARGE SCALE GENOMIC DNA]</scope>
    <source>
        <strain evidence="2">Emoy2</strain>
    </source>
</reference>
<protein>
    <submittedName>
        <fullName evidence="1">Uncharacterized protein</fullName>
    </submittedName>
</protein>
<dbReference type="Proteomes" id="UP000011713">
    <property type="component" value="Unassembled WGS sequence"/>
</dbReference>
<dbReference type="AlphaFoldDB" id="M4C5N2"/>
<evidence type="ECO:0000313" key="1">
    <source>
        <dbReference type="EnsemblProtists" id="HpaP814409"/>
    </source>
</evidence>
<organism evidence="1 2">
    <name type="scientific">Hyaloperonospora arabidopsidis (strain Emoy2)</name>
    <name type="common">Downy mildew agent</name>
    <name type="synonym">Peronospora arabidopsidis</name>
    <dbReference type="NCBI Taxonomy" id="559515"/>
    <lineage>
        <taxon>Eukaryota</taxon>
        <taxon>Sar</taxon>
        <taxon>Stramenopiles</taxon>
        <taxon>Oomycota</taxon>
        <taxon>Peronosporomycetes</taxon>
        <taxon>Peronosporales</taxon>
        <taxon>Peronosporaceae</taxon>
        <taxon>Hyaloperonospora</taxon>
    </lineage>
</organism>
<dbReference type="VEuPathDB" id="FungiDB:HpaG814409"/>
<evidence type="ECO:0000313" key="2">
    <source>
        <dbReference type="Proteomes" id="UP000011713"/>
    </source>
</evidence>
<reference evidence="1" key="2">
    <citation type="submission" date="2015-06" db="UniProtKB">
        <authorList>
            <consortium name="EnsemblProtists"/>
        </authorList>
    </citation>
    <scope>IDENTIFICATION</scope>
    <source>
        <strain evidence="1">Emoy2</strain>
    </source>
</reference>
<dbReference type="InParanoid" id="M4C5N2"/>